<name>A0ABX0GSC9_9ACTN</name>
<sequence>MASGTPVLLDYVDDFGERETLVVRDLQLVRSDAVGGYVDGDPEGHLFTLDGIRGVTPLPDQLW</sequence>
<dbReference type="Proteomes" id="UP000800981">
    <property type="component" value="Unassembled WGS sequence"/>
</dbReference>
<accession>A0ABX0GSC9</accession>
<evidence type="ECO:0000313" key="2">
    <source>
        <dbReference type="Proteomes" id="UP000800981"/>
    </source>
</evidence>
<evidence type="ECO:0000313" key="1">
    <source>
        <dbReference type="EMBL" id="NHC13672.1"/>
    </source>
</evidence>
<dbReference type="RefSeq" id="WP_166280335.1">
    <property type="nucleotide sequence ID" value="NZ_JAANNP010000002.1"/>
</dbReference>
<protein>
    <submittedName>
        <fullName evidence="1">Uncharacterized protein</fullName>
    </submittedName>
</protein>
<dbReference type="EMBL" id="JAANNP010000002">
    <property type="protein sequence ID" value="NHC13672.1"/>
    <property type="molecule type" value="Genomic_DNA"/>
</dbReference>
<reference evidence="1 2" key="1">
    <citation type="submission" date="2020-03" db="EMBL/GenBank/DDBJ databases">
        <title>Two novel Motilibacter sp.</title>
        <authorList>
            <person name="Liu S."/>
        </authorList>
    </citation>
    <scope>NUCLEOTIDE SEQUENCE [LARGE SCALE GENOMIC DNA]</scope>
    <source>
        <strain evidence="1 2">E257</strain>
    </source>
</reference>
<comment type="caution">
    <text evidence="1">The sequence shown here is derived from an EMBL/GenBank/DDBJ whole genome shotgun (WGS) entry which is preliminary data.</text>
</comment>
<organism evidence="1 2">
    <name type="scientific">Motilibacter deserti</name>
    <dbReference type="NCBI Taxonomy" id="2714956"/>
    <lineage>
        <taxon>Bacteria</taxon>
        <taxon>Bacillati</taxon>
        <taxon>Actinomycetota</taxon>
        <taxon>Actinomycetes</taxon>
        <taxon>Motilibacterales</taxon>
        <taxon>Motilibacteraceae</taxon>
        <taxon>Motilibacter</taxon>
    </lineage>
</organism>
<proteinExistence type="predicted"/>
<gene>
    <name evidence="1" type="ORF">G9H71_07750</name>
</gene>
<keyword evidence="2" id="KW-1185">Reference proteome</keyword>